<dbReference type="InterPro" id="IPR013196">
    <property type="entry name" value="HTH_11"/>
</dbReference>
<reference evidence="5" key="1">
    <citation type="journal article" date="2019" name="Int. J. Syst. Evol. Microbiol.">
        <title>The Global Catalogue of Microorganisms (GCM) 10K type strain sequencing project: providing services to taxonomists for standard genome sequencing and annotation.</title>
        <authorList>
            <consortium name="The Broad Institute Genomics Platform"/>
            <consortium name="The Broad Institute Genome Sequencing Center for Infectious Disease"/>
            <person name="Wu L."/>
            <person name="Ma J."/>
        </authorList>
    </citation>
    <scope>NUCLEOTIDE SEQUENCE [LARGE SCALE GENOMIC DNA]</scope>
    <source>
        <strain evidence="5">JCM 3296</strain>
    </source>
</reference>
<feature type="compositionally biased region" description="Polar residues" evidence="1">
    <location>
        <begin position="257"/>
        <end position="286"/>
    </location>
</feature>
<dbReference type="Pfam" id="PF13280">
    <property type="entry name" value="WYL"/>
    <property type="match status" value="1"/>
</dbReference>
<dbReference type="SUPFAM" id="SSF46785">
    <property type="entry name" value="Winged helix' DNA-binding domain"/>
    <property type="match status" value="1"/>
</dbReference>
<dbReference type="InterPro" id="IPR036388">
    <property type="entry name" value="WH-like_DNA-bd_sf"/>
</dbReference>
<evidence type="ECO:0000259" key="2">
    <source>
        <dbReference type="Pfam" id="PF08279"/>
    </source>
</evidence>
<evidence type="ECO:0008006" key="6">
    <source>
        <dbReference type="Google" id="ProtNLM"/>
    </source>
</evidence>
<dbReference type="PROSITE" id="PS52050">
    <property type="entry name" value="WYL"/>
    <property type="match status" value="1"/>
</dbReference>
<gene>
    <name evidence="4" type="ORF">GCM10010178_27660</name>
</gene>
<keyword evidence="5" id="KW-1185">Reference proteome</keyword>
<feature type="region of interest" description="Disordered" evidence="1">
    <location>
        <begin position="232"/>
        <end position="286"/>
    </location>
</feature>
<name>A0ABQ2UIL5_9PSEU</name>
<comment type="caution">
    <text evidence="4">The sequence shown here is derived from an EMBL/GenBank/DDBJ whole genome shotgun (WGS) entry which is preliminary data.</text>
</comment>
<evidence type="ECO:0000313" key="4">
    <source>
        <dbReference type="EMBL" id="GGU33932.1"/>
    </source>
</evidence>
<dbReference type="Pfam" id="PF08279">
    <property type="entry name" value="HTH_11"/>
    <property type="match status" value="1"/>
</dbReference>
<dbReference type="PANTHER" id="PTHR34580">
    <property type="match status" value="1"/>
</dbReference>
<dbReference type="EMBL" id="BMRE01000009">
    <property type="protein sequence ID" value="GGU33932.1"/>
    <property type="molecule type" value="Genomic_DNA"/>
</dbReference>
<dbReference type="PANTHER" id="PTHR34580:SF3">
    <property type="entry name" value="PROTEIN PAFB"/>
    <property type="match status" value="1"/>
</dbReference>
<accession>A0ABQ2UIL5</accession>
<feature type="domain" description="WYL" evidence="3">
    <location>
        <begin position="136"/>
        <end position="200"/>
    </location>
</feature>
<organism evidence="4 5">
    <name type="scientific">Lentzea flava</name>
    <dbReference type="NCBI Taxonomy" id="103732"/>
    <lineage>
        <taxon>Bacteria</taxon>
        <taxon>Bacillati</taxon>
        <taxon>Actinomycetota</taxon>
        <taxon>Actinomycetes</taxon>
        <taxon>Pseudonocardiales</taxon>
        <taxon>Pseudonocardiaceae</taxon>
        <taxon>Lentzea</taxon>
    </lineage>
</organism>
<evidence type="ECO:0000313" key="5">
    <source>
        <dbReference type="Proteomes" id="UP000649573"/>
    </source>
</evidence>
<dbReference type="InterPro" id="IPR036390">
    <property type="entry name" value="WH_DNA-bd_sf"/>
</dbReference>
<evidence type="ECO:0000259" key="3">
    <source>
        <dbReference type="Pfam" id="PF13280"/>
    </source>
</evidence>
<dbReference type="Proteomes" id="UP000649573">
    <property type="component" value="Unassembled WGS sequence"/>
</dbReference>
<feature type="domain" description="Helix-turn-helix type 11" evidence="2">
    <location>
        <begin position="7"/>
        <end position="60"/>
    </location>
</feature>
<evidence type="ECO:0000256" key="1">
    <source>
        <dbReference type="SAM" id="MobiDB-lite"/>
    </source>
</evidence>
<proteinExistence type="predicted"/>
<sequence>MVNRTARLYALVEELRAAAPRALTVAALAARLEVSTRTVQRDLQALMETGVPVRTTPGRGGGWSIDPAMTLPPIHFTPDEAAVLAAALAGADGSTAARTAFQKIAAVLNGPATAAAGDLAARIVALPSRTDAGVRAAVHEALATNTVLRLTYTDAAGQDTERVVDPAGLLTADGRWYLIAWCRTRRAGRGFRLDRITSATLTGEDAQRHDLSDLLRGSLAAGAVRPATLDPLNAAMAPSTSSGRLTGREGATAPNGKAQSSFAGRASGGSTPQSMSCSVSSPGVMS</sequence>
<protein>
    <recommendedName>
        <fullName evidence="6">HTH domain-containing protein</fullName>
    </recommendedName>
</protein>
<dbReference type="Gene3D" id="1.10.10.10">
    <property type="entry name" value="Winged helix-like DNA-binding domain superfamily/Winged helix DNA-binding domain"/>
    <property type="match status" value="1"/>
</dbReference>
<dbReference type="InterPro" id="IPR051534">
    <property type="entry name" value="CBASS_pafABC_assoc_protein"/>
</dbReference>
<dbReference type="InterPro" id="IPR026881">
    <property type="entry name" value="WYL_dom"/>
</dbReference>